<dbReference type="InterPro" id="IPR003918">
    <property type="entry name" value="NADH_UbQ_OxRdtase"/>
</dbReference>
<evidence type="ECO:0000259" key="9">
    <source>
        <dbReference type="Pfam" id="PF00361"/>
    </source>
</evidence>
<dbReference type="InterPro" id="IPR052175">
    <property type="entry name" value="ComplexI-like_HydComp"/>
</dbReference>
<evidence type="ECO:0000256" key="5">
    <source>
        <dbReference type="ARBA" id="ARBA00023002"/>
    </source>
</evidence>
<evidence type="ECO:0000256" key="4">
    <source>
        <dbReference type="ARBA" id="ARBA00022989"/>
    </source>
</evidence>
<reference evidence="10 11" key="1">
    <citation type="journal article" date="2016" name="Nat. Commun.">
        <title>Thousands of microbial genomes shed light on interconnected biogeochemical processes in an aquifer system.</title>
        <authorList>
            <person name="Anantharaman K."/>
            <person name="Brown C.T."/>
            <person name="Hug L.A."/>
            <person name="Sharon I."/>
            <person name="Castelle C.J."/>
            <person name="Probst A.J."/>
            <person name="Thomas B.C."/>
            <person name="Singh A."/>
            <person name="Wilkins M.J."/>
            <person name="Karaoz U."/>
            <person name="Brodie E.L."/>
            <person name="Williams K.H."/>
            <person name="Hubbard S.S."/>
            <person name="Banfield J.F."/>
        </authorList>
    </citation>
    <scope>NUCLEOTIDE SEQUENCE [LARGE SCALE GENOMIC DNA]</scope>
</reference>
<feature type="transmembrane region" description="Helical" evidence="8">
    <location>
        <begin position="40"/>
        <end position="60"/>
    </location>
</feature>
<feature type="transmembrane region" description="Helical" evidence="8">
    <location>
        <begin position="664"/>
        <end position="682"/>
    </location>
</feature>
<dbReference type="Proteomes" id="UP000179230">
    <property type="component" value="Unassembled WGS sequence"/>
</dbReference>
<evidence type="ECO:0000256" key="8">
    <source>
        <dbReference type="SAM" id="Phobius"/>
    </source>
</evidence>
<dbReference type="EMBL" id="MFMT01000009">
    <property type="protein sequence ID" value="OGG88987.1"/>
    <property type="molecule type" value="Genomic_DNA"/>
</dbReference>
<dbReference type="PRINTS" id="PR01437">
    <property type="entry name" value="NUOXDRDTASE4"/>
</dbReference>
<keyword evidence="4 8" id="KW-1133">Transmembrane helix</keyword>
<comment type="subcellular location">
    <subcellularLocation>
        <location evidence="1">Cell membrane</location>
        <topology evidence="1">Multi-pass membrane protein</topology>
    </subcellularLocation>
    <subcellularLocation>
        <location evidence="7">Membrane</location>
        <topology evidence="7">Multi-pass membrane protein</topology>
    </subcellularLocation>
</comment>
<evidence type="ECO:0000256" key="2">
    <source>
        <dbReference type="ARBA" id="ARBA00022475"/>
    </source>
</evidence>
<feature type="transmembrane region" description="Helical" evidence="8">
    <location>
        <begin position="483"/>
        <end position="502"/>
    </location>
</feature>
<dbReference type="AlphaFoldDB" id="A0A1F6FSZ9"/>
<keyword evidence="2" id="KW-1003">Cell membrane</keyword>
<keyword evidence="6 8" id="KW-0472">Membrane</keyword>
<proteinExistence type="predicted"/>
<feature type="transmembrane region" description="Helical" evidence="8">
    <location>
        <begin position="432"/>
        <end position="463"/>
    </location>
</feature>
<organism evidence="10 11">
    <name type="scientific">Candidatus Kaiserbacteria bacterium RIFOXYD1_FULL_42_15</name>
    <dbReference type="NCBI Taxonomy" id="1798532"/>
    <lineage>
        <taxon>Bacteria</taxon>
        <taxon>Candidatus Kaiseribacteriota</taxon>
    </lineage>
</organism>
<dbReference type="GO" id="GO:0008137">
    <property type="term" value="F:NADH dehydrogenase (ubiquinone) activity"/>
    <property type="evidence" value="ECO:0007669"/>
    <property type="project" value="InterPro"/>
</dbReference>
<evidence type="ECO:0000313" key="10">
    <source>
        <dbReference type="EMBL" id="OGG88987.1"/>
    </source>
</evidence>
<keyword evidence="3 7" id="KW-0812">Transmembrane</keyword>
<comment type="caution">
    <text evidence="10">The sequence shown here is derived from an EMBL/GenBank/DDBJ whole genome shotgun (WGS) entry which is preliminary data.</text>
</comment>
<feature type="transmembrane region" description="Helical" evidence="8">
    <location>
        <begin position="251"/>
        <end position="268"/>
    </location>
</feature>
<feature type="transmembrane region" description="Helical" evidence="8">
    <location>
        <begin position="537"/>
        <end position="560"/>
    </location>
</feature>
<feature type="transmembrane region" description="Helical" evidence="8">
    <location>
        <begin position="117"/>
        <end position="135"/>
    </location>
</feature>
<feature type="transmembrane region" description="Helical" evidence="8">
    <location>
        <begin position="341"/>
        <end position="370"/>
    </location>
</feature>
<dbReference type="PANTHER" id="PTHR42682:SF3">
    <property type="entry name" value="FORMATE HYDROGENLYASE SUBUNIT 3-RELATED"/>
    <property type="match status" value="1"/>
</dbReference>
<feature type="transmembrane region" description="Helical" evidence="8">
    <location>
        <begin position="213"/>
        <end position="239"/>
    </location>
</feature>
<feature type="transmembrane region" description="Helical" evidence="8">
    <location>
        <begin position="172"/>
        <end position="193"/>
    </location>
</feature>
<feature type="transmembrane region" description="Helical" evidence="8">
    <location>
        <begin position="280"/>
        <end position="303"/>
    </location>
</feature>
<feature type="transmembrane region" description="Helical" evidence="8">
    <location>
        <begin position="315"/>
        <end position="335"/>
    </location>
</feature>
<sequence length="683" mass="75622">MLALISSPAVFSLIMIIFVVGAIGSLFFHQSDRWANGWSSVFALLGTFLGIIFSLSTFMQGKELFFSFSQTSFTFLQFSLHIDMLAVFFLFAISLIGFFCSLYGFGYVKHYYGKYDIGALGFLYNILLGSLFLVVTASNALFFLIAWEMMSLASYFLVVYDRHDENNVKAGSLYLVMTYVGTAFIITFFLLAYKYTGSFQFDVIKLQSDLIPVMVQNLMFLCAMIGFGTKAGIIPFHIWLPAAHPAAPSHVSAMMSGVMIKTGIYMMIRLFLDVLAPVPLWWGETILIVGMVSSLLGVLYALTEHDIKRLLAYHSIENIGIILLGVGSAVTFYALDMKSLALLGLMAGLFHTINHAIFKSLLFLGAGSIIDQVHTKNMEEYGGLIRYMPQTALFFLIGSMAISALPPFNGFFSEWLTFQSLFQGIAALSFSLQWIFMLAAGSLAFTGGLALTCFVKAFAGIFLARPRSVEVTHAKESVLSMRIAMGGLAFLAVLFGLFAGSVTKMISTIGQNLALFEKVEPFVSVSSTQTLELTGGFALVSAPALFLFFGVIGLMIFFLVRFTVNRKQRITLGNTWDCGTPLNARMEITTTGFARSIILVFKNVLKPSIQQAVEYHDATSRYMPKSHSVTMGVGDIYLKYFYLPLQKFIHESSLRSRIIQGGNINVYISYIFVALIITLFVVL</sequence>
<evidence type="ECO:0000256" key="3">
    <source>
        <dbReference type="ARBA" id="ARBA00022692"/>
    </source>
</evidence>
<feature type="transmembrane region" description="Helical" evidence="8">
    <location>
        <begin position="391"/>
        <end position="412"/>
    </location>
</feature>
<dbReference type="GO" id="GO:0005886">
    <property type="term" value="C:plasma membrane"/>
    <property type="evidence" value="ECO:0007669"/>
    <property type="project" value="UniProtKB-SubCell"/>
</dbReference>
<protein>
    <recommendedName>
        <fullName evidence="9">NADH:quinone oxidoreductase/Mrp antiporter transmembrane domain-containing protein</fullName>
    </recommendedName>
</protein>
<feature type="transmembrane region" description="Helical" evidence="8">
    <location>
        <begin position="80"/>
        <end position="105"/>
    </location>
</feature>
<dbReference type="Pfam" id="PF00361">
    <property type="entry name" value="Proton_antipo_M"/>
    <property type="match status" value="1"/>
</dbReference>
<name>A0A1F6FSZ9_9BACT</name>
<accession>A0A1F6FSZ9</accession>
<feature type="domain" description="NADH:quinone oxidoreductase/Mrp antiporter transmembrane" evidence="9">
    <location>
        <begin position="137"/>
        <end position="424"/>
    </location>
</feature>
<feature type="transmembrane region" description="Helical" evidence="8">
    <location>
        <begin position="6"/>
        <end position="28"/>
    </location>
</feature>
<evidence type="ECO:0000313" key="11">
    <source>
        <dbReference type="Proteomes" id="UP000179230"/>
    </source>
</evidence>
<keyword evidence="5" id="KW-0560">Oxidoreductase</keyword>
<evidence type="ECO:0000256" key="1">
    <source>
        <dbReference type="ARBA" id="ARBA00004651"/>
    </source>
</evidence>
<evidence type="ECO:0000256" key="6">
    <source>
        <dbReference type="ARBA" id="ARBA00023136"/>
    </source>
</evidence>
<dbReference type="GO" id="GO:0016491">
    <property type="term" value="F:oxidoreductase activity"/>
    <property type="evidence" value="ECO:0007669"/>
    <property type="project" value="UniProtKB-KW"/>
</dbReference>
<gene>
    <name evidence="10" type="ORF">A2592_01685</name>
</gene>
<dbReference type="InterPro" id="IPR001750">
    <property type="entry name" value="ND/Mrp_TM"/>
</dbReference>
<dbReference type="GO" id="GO:0042773">
    <property type="term" value="P:ATP synthesis coupled electron transport"/>
    <property type="evidence" value="ECO:0007669"/>
    <property type="project" value="InterPro"/>
</dbReference>
<feature type="transmembrane region" description="Helical" evidence="8">
    <location>
        <begin position="141"/>
        <end position="160"/>
    </location>
</feature>
<evidence type="ECO:0000256" key="7">
    <source>
        <dbReference type="RuleBase" id="RU000320"/>
    </source>
</evidence>
<dbReference type="PANTHER" id="PTHR42682">
    <property type="entry name" value="HYDROGENASE-4 COMPONENT F"/>
    <property type="match status" value="1"/>
</dbReference>